<dbReference type="Proteomes" id="UP001596023">
    <property type="component" value="Unassembled WGS sequence"/>
</dbReference>
<organism evidence="3 4">
    <name type="scientific">Dysgonomonas termitidis</name>
    <dbReference type="NCBI Taxonomy" id="1516126"/>
    <lineage>
        <taxon>Bacteria</taxon>
        <taxon>Pseudomonadati</taxon>
        <taxon>Bacteroidota</taxon>
        <taxon>Bacteroidia</taxon>
        <taxon>Bacteroidales</taxon>
        <taxon>Dysgonomonadaceae</taxon>
        <taxon>Dysgonomonas</taxon>
    </lineage>
</organism>
<feature type="region of interest" description="Disordered" evidence="1">
    <location>
        <begin position="1"/>
        <end position="25"/>
    </location>
</feature>
<evidence type="ECO:0000256" key="1">
    <source>
        <dbReference type="SAM" id="MobiDB-lite"/>
    </source>
</evidence>
<evidence type="ECO:0000259" key="2">
    <source>
        <dbReference type="Pfam" id="PF13699"/>
    </source>
</evidence>
<dbReference type="EMBL" id="JBHSGN010000063">
    <property type="protein sequence ID" value="MFC4673822.1"/>
    <property type="molecule type" value="Genomic_DNA"/>
</dbReference>
<dbReference type="Pfam" id="PF13699">
    <property type="entry name" value="eCIS_core"/>
    <property type="match status" value="1"/>
</dbReference>
<evidence type="ECO:0000313" key="3">
    <source>
        <dbReference type="EMBL" id="MFC4673822.1"/>
    </source>
</evidence>
<gene>
    <name evidence="3" type="ORF">ACFO6W_08975</name>
</gene>
<accession>A0ABV9KUM7</accession>
<comment type="caution">
    <text evidence="3">The sequence shown here is derived from an EMBL/GenBank/DDBJ whole genome shotgun (WGS) entry which is preliminary data.</text>
</comment>
<dbReference type="InterPro" id="IPR025295">
    <property type="entry name" value="eCIS_core_dom"/>
</dbReference>
<feature type="domain" description="eCIS core" evidence="2">
    <location>
        <begin position="83"/>
        <end position="148"/>
    </location>
</feature>
<evidence type="ECO:0000313" key="4">
    <source>
        <dbReference type="Proteomes" id="UP001596023"/>
    </source>
</evidence>
<proteinExistence type="predicted"/>
<name>A0ABV9KUM7_9BACT</name>
<feature type="compositionally biased region" description="Polar residues" evidence="1">
    <location>
        <begin position="1"/>
        <end position="19"/>
    </location>
</feature>
<sequence>MKTYSRQPETKSDTAQPKASRQAPAHDILQAYKDKIAQRQEIDEDELLQGKFEIAQRKEIDEDELLQGKFETAQPSTENLTGMPDNLKSGIESLSGYSMDDVRVHYNSSKPAQLQALAYAQGADIHIAPGQEQHLPHEAWHVVQQKQGRVQPTTQLQGVNVNDNEGLEKEADVMGGKAVFNENVKSNRNLKTSDIINMNNIQRKIIARVRTVQSDSHRIIDEVRLEGRAPTDVPGSTQGDHTVAETLINESVKQEVIGMPRKIALNNLIVLSQLTLSDIDYSYISEKYGQYWEGFDTMDGEDKNKLLEEFIQEYIERANKRPGTAYLRSQEMTIGGGGERQSIGFIRSIADRIKAHEAISEHELYEVGANLVYLVDFKFTIDNEERYLNLVIRAIRHACLSVLYGLPLSEIKYVIEIFLAGLGQRDSIPIKNMIPYYNLIINDLKLD</sequence>
<keyword evidence="4" id="KW-1185">Reference proteome</keyword>
<dbReference type="RefSeq" id="WP_379995487.1">
    <property type="nucleotide sequence ID" value="NZ_JBHSGN010000063.1"/>
</dbReference>
<reference evidence="4" key="1">
    <citation type="journal article" date="2019" name="Int. J. Syst. Evol. Microbiol.">
        <title>The Global Catalogue of Microorganisms (GCM) 10K type strain sequencing project: providing services to taxonomists for standard genome sequencing and annotation.</title>
        <authorList>
            <consortium name="The Broad Institute Genomics Platform"/>
            <consortium name="The Broad Institute Genome Sequencing Center for Infectious Disease"/>
            <person name="Wu L."/>
            <person name="Ma J."/>
        </authorList>
    </citation>
    <scope>NUCLEOTIDE SEQUENCE [LARGE SCALE GENOMIC DNA]</scope>
    <source>
        <strain evidence="4">CCUG 66188</strain>
    </source>
</reference>
<protein>
    <submittedName>
        <fullName evidence="3">DUF4157 domain-containing protein</fullName>
    </submittedName>
</protein>